<feature type="compositionally biased region" description="Polar residues" evidence="1">
    <location>
        <begin position="21"/>
        <end position="32"/>
    </location>
</feature>
<evidence type="ECO:0000256" key="1">
    <source>
        <dbReference type="SAM" id="MobiDB-lite"/>
    </source>
</evidence>
<dbReference type="AlphaFoldDB" id="A0A7K1S8G4"/>
<proteinExistence type="predicted"/>
<feature type="region of interest" description="Disordered" evidence="1">
    <location>
        <begin position="21"/>
        <end position="71"/>
    </location>
</feature>
<evidence type="ECO:0000313" key="2">
    <source>
        <dbReference type="EMBL" id="MVM29928.1"/>
    </source>
</evidence>
<comment type="caution">
    <text evidence="2">The sequence shown here is derived from an EMBL/GenBank/DDBJ whole genome shotgun (WGS) entry which is preliminary data.</text>
</comment>
<name>A0A7K1S8G4_9BACT</name>
<accession>A0A7K1S8G4</accession>
<dbReference type="EMBL" id="WPIN01000003">
    <property type="protein sequence ID" value="MVM29928.1"/>
    <property type="molecule type" value="Genomic_DNA"/>
</dbReference>
<organism evidence="2 3">
    <name type="scientific">Spirosoma arboris</name>
    <dbReference type="NCBI Taxonomy" id="2682092"/>
    <lineage>
        <taxon>Bacteria</taxon>
        <taxon>Pseudomonadati</taxon>
        <taxon>Bacteroidota</taxon>
        <taxon>Cytophagia</taxon>
        <taxon>Cytophagales</taxon>
        <taxon>Cytophagaceae</taxon>
        <taxon>Spirosoma</taxon>
    </lineage>
</organism>
<sequence>MKTLTTWISLLVSTAGLAQQSPIKGQGNSVPNIDNMPVLKGRGSALDMPTRNGKGEAIPMPNRPMPVPTTSEQQVATSLKALGEPLKPWPTDSLNWLNPTMTLPSKKN</sequence>
<reference evidence="2 3" key="1">
    <citation type="submission" date="2019-12" db="EMBL/GenBank/DDBJ databases">
        <title>Spirosoma sp. HMF4905 genome sequencing and assembly.</title>
        <authorList>
            <person name="Kang H."/>
            <person name="Cha I."/>
            <person name="Kim H."/>
            <person name="Joh K."/>
        </authorList>
    </citation>
    <scope>NUCLEOTIDE SEQUENCE [LARGE SCALE GENOMIC DNA]</scope>
    <source>
        <strain evidence="2 3">HMF4905</strain>
    </source>
</reference>
<evidence type="ECO:0000313" key="3">
    <source>
        <dbReference type="Proteomes" id="UP000436006"/>
    </source>
</evidence>
<protein>
    <submittedName>
        <fullName evidence="2">Uncharacterized protein</fullName>
    </submittedName>
</protein>
<dbReference type="Proteomes" id="UP000436006">
    <property type="component" value="Unassembled WGS sequence"/>
</dbReference>
<dbReference type="RefSeq" id="WP_157584191.1">
    <property type="nucleotide sequence ID" value="NZ_WPIN01000003.1"/>
</dbReference>
<gene>
    <name evidence="2" type="ORF">GO755_07785</name>
</gene>
<keyword evidence="3" id="KW-1185">Reference proteome</keyword>